<dbReference type="EC" id="3.5.1.1" evidence="2"/>
<dbReference type="InterPro" id="IPR027475">
    <property type="entry name" value="Asparaginase/glutaminase_AS2"/>
</dbReference>
<evidence type="ECO:0000256" key="6">
    <source>
        <dbReference type="PIRSR" id="PIRSR001220-2"/>
    </source>
</evidence>
<dbReference type="InterPro" id="IPR027473">
    <property type="entry name" value="L-asparaginase_C"/>
</dbReference>
<dbReference type="AlphaFoldDB" id="A0A934JYT3"/>
<dbReference type="Pfam" id="PF00710">
    <property type="entry name" value="Asparaginase"/>
    <property type="match status" value="1"/>
</dbReference>
<feature type="active site" evidence="7">
    <location>
        <position position="24"/>
    </location>
</feature>
<dbReference type="Proteomes" id="UP000606991">
    <property type="component" value="Unassembled WGS sequence"/>
</dbReference>
<dbReference type="InterPro" id="IPR006034">
    <property type="entry name" value="Asparaginase/glutaminase-like"/>
</dbReference>
<dbReference type="GO" id="GO:0006528">
    <property type="term" value="P:asparagine metabolic process"/>
    <property type="evidence" value="ECO:0007669"/>
    <property type="project" value="InterPro"/>
</dbReference>
<dbReference type="PIRSF" id="PIRSF001220">
    <property type="entry name" value="L-ASNase_gatD"/>
    <property type="match status" value="1"/>
</dbReference>
<dbReference type="CDD" id="cd08964">
    <property type="entry name" value="L-asparaginase_II"/>
    <property type="match status" value="1"/>
</dbReference>
<dbReference type="InterPro" id="IPR004550">
    <property type="entry name" value="AsnASE_II"/>
</dbReference>
<feature type="binding site" evidence="6">
    <location>
        <position position="68"/>
    </location>
    <ligand>
        <name>substrate</name>
    </ligand>
</feature>
<dbReference type="Pfam" id="PF17763">
    <property type="entry name" value="Asparaginase_C"/>
    <property type="match status" value="1"/>
</dbReference>
<dbReference type="PROSITE" id="PS51732">
    <property type="entry name" value="ASN_GLN_ASE_3"/>
    <property type="match status" value="1"/>
</dbReference>
<protein>
    <recommendedName>
        <fullName evidence="2">asparaginase</fullName>
        <ecNumber evidence="2">3.5.1.1</ecNumber>
    </recommendedName>
</protein>
<dbReference type="SUPFAM" id="SSF53774">
    <property type="entry name" value="Glutaminase/Asparaginase"/>
    <property type="match status" value="1"/>
</dbReference>
<feature type="domain" description="Asparaginase/glutaminase C-terminal" evidence="10">
    <location>
        <begin position="224"/>
        <end position="337"/>
    </location>
</feature>
<dbReference type="Gene3D" id="3.40.50.1170">
    <property type="entry name" value="L-asparaginase, N-terminal domain"/>
    <property type="match status" value="1"/>
</dbReference>
<comment type="catalytic activity">
    <reaction evidence="4">
        <text>L-asparagine + H2O = L-aspartate + NH4(+)</text>
        <dbReference type="Rhea" id="RHEA:21016"/>
        <dbReference type="ChEBI" id="CHEBI:15377"/>
        <dbReference type="ChEBI" id="CHEBI:28938"/>
        <dbReference type="ChEBI" id="CHEBI:29991"/>
        <dbReference type="ChEBI" id="CHEBI:58048"/>
        <dbReference type="EC" id="3.5.1.1"/>
    </reaction>
</comment>
<evidence type="ECO:0000256" key="2">
    <source>
        <dbReference type="ARBA" id="ARBA00012920"/>
    </source>
</evidence>
<dbReference type="GO" id="GO:0004067">
    <property type="term" value="F:asparaginase activity"/>
    <property type="evidence" value="ECO:0007669"/>
    <property type="project" value="UniProtKB-UniRule"/>
</dbReference>
<dbReference type="InterPro" id="IPR036152">
    <property type="entry name" value="Asp/glu_Ase-like_sf"/>
</dbReference>
<evidence type="ECO:0000256" key="5">
    <source>
        <dbReference type="PIRSR" id="PIRSR001220-1"/>
    </source>
</evidence>
<dbReference type="FunFam" id="3.40.50.1170:FF:000001">
    <property type="entry name" value="L-asparaginase 2"/>
    <property type="match status" value="1"/>
</dbReference>
<dbReference type="PIRSF" id="PIRSF500176">
    <property type="entry name" value="L_ASNase"/>
    <property type="match status" value="1"/>
</dbReference>
<organism evidence="11 12">
    <name type="scientific">Candidatus Aeolococcus gillhamiae</name>
    <dbReference type="NCBI Taxonomy" id="3127015"/>
    <lineage>
        <taxon>Bacteria</taxon>
        <taxon>Bacillati</taxon>
        <taxon>Candidatus Dormiibacterota</taxon>
        <taxon>Candidatus Dormibacteria</taxon>
        <taxon>Candidatus Aeolococcales</taxon>
        <taxon>Candidatus Aeolococcaceae</taxon>
        <taxon>Candidatus Aeolococcus</taxon>
    </lineage>
</organism>
<feature type="binding site" evidence="6">
    <location>
        <begin position="101"/>
        <end position="102"/>
    </location>
    <ligand>
        <name>substrate</name>
    </ligand>
</feature>
<reference evidence="11 12" key="1">
    <citation type="submission" date="2020-10" db="EMBL/GenBank/DDBJ databases">
        <title>Ca. Dormibacterota MAGs.</title>
        <authorList>
            <person name="Montgomery K."/>
        </authorList>
    </citation>
    <scope>NUCLEOTIDE SEQUENCE [LARGE SCALE GENOMIC DNA]</scope>
    <source>
        <strain evidence="11">SC8812_S17_18</strain>
    </source>
</reference>
<evidence type="ECO:0000256" key="1">
    <source>
        <dbReference type="ARBA" id="ARBA00010518"/>
    </source>
</evidence>
<evidence type="ECO:0000256" key="3">
    <source>
        <dbReference type="ARBA" id="ARBA00022801"/>
    </source>
</evidence>
<gene>
    <name evidence="11" type="ORF">JF886_02905</name>
</gene>
<comment type="similarity">
    <text evidence="1">Belongs to the asparaginase 1 family.</text>
</comment>
<dbReference type="PANTHER" id="PTHR11707">
    <property type="entry name" value="L-ASPARAGINASE"/>
    <property type="match status" value="1"/>
</dbReference>
<feature type="domain" description="L-asparaginase N-terminal" evidence="9">
    <location>
        <begin position="15"/>
        <end position="196"/>
    </location>
</feature>
<proteinExistence type="inferred from homology"/>
<comment type="caution">
    <text evidence="11">The sequence shown here is derived from an EMBL/GenBank/DDBJ whole genome shotgun (WGS) entry which is preliminary data.</text>
</comment>
<evidence type="ECO:0000259" key="9">
    <source>
        <dbReference type="Pfam" id="PF00710"/>
    </source>
</evidence>
<evidence type="ECO:0000256" key="4">
    <source>
        <dbReference type="ARBA" id="ARBA00049366"/>
    </source>
</evidence>
<evidence type="ECO:0000313" key="12">
    <source>
        <dbReference type="Proteomes" id="UP000606991"/>
    </source>
</evidence>
<evidence type="ECO:0000256" key="7">
    <source>
        <dbReference type="PROSITE-ProRule" id="PRU10099"/>
    </source>
</evidence>
<dbReference type="InterPro" id="IPR027474">
    <property type="entry name" value="L-asparaginase_N"/>
</dbReference>
<dbReference type="InterPro" id="IPR037152">
    <property type="entry name" value="L-asparaginase_N_sf"/>
</dbReference>
<evidence type="ECO:0000259" key="10">
    <source>
        <dbReference type="Pfam" id="PF17763"/>
    </source>
</evidence>
<feature type="active site" evidence="8">
    <location>
        <position position="101"/>
    </location>
</feature>
<accession>A0A934JYT3</accession>
<evidence type="ECO:0000256" key="8">
    <source>
        <dbReference type="PROSITE-ProRule" id="PRU10100"/>
    </source>
</evidence>
<dbReference type="PROSITE" id="PS00917">
    <property type="entry name" value="ASN_GLN_ASE_2"/>
    <property type="match status" value="1"/>
</dbReference>
<dbReference type="PROSITE" id="PS00144">
    <property type="entry name" value="ASN_GLN_ASE_1"/>
    <property type="match status" value="1"/>
</dbReference>
<dbReference type="InterPro" id="IPR040919">
    <property type="entry name" value="Asparaginase_C"/>
</dbReference>
<evidence type="ECO:0000313" key="11">
    <source>
        <dbReference type="EMBL" id="MBJ7593803.1"/>
    </source>
</evidence>
<dbReference type="SFLD" id="SFLDS00057">
    <property type="entry name" value="Glutaminase/Asparaginase"/>
    <property type="match status" value="1"/>
</dbReference>
<dbReference type="EMBL" id="JAEKNS010000037">
    <property type="protein sequence ID" value="MBJ7593803.1"/>
    <property type="molecule type" value="Genomic_DNA"/>
</dbReference>
<dbReference type="SMART" id="SM00870">
    <property type="entry name" value="Asparaginase"/>
    <property type="match status" value="1"/>
</dbReference>
<dbReference type="InterPro" id="IPR020827">
    <property type="entry name" value="Asparaginase/glutaminase_AS1"/>
</dbReference>
<keyword evidence="3" id="KW-0378">Hydrolase</keyword>
<dbReference type="PRINTS" id="PR00139">
    <property type="entry name" value="ASNGLNASE"/>
</dbReference>
<dbReference type="Gene3D" id="3.40.50.40">
    <property type="match status" value="1"/>
</dbReference>
<dbReference type="PANTHER" id="PTHR11707:SF28">
    <property type="entry name" value="60 KDA LYSOPHOSPHOLIPASE"/>
    <property type="match status" value="1"/>
</dbReference>
<feature type="active site" description="O-isoaspartyl threonine intermediate" evidence="5">
    <location>
        <position position="24"/>
    </location>
</feature>
<sequence>MAVPRRGWLDATMTRVVVFTTGGTIASRYDADVDGFVPVVSGDDLVAAVPGVQVAAEVEVVELANVSSTFLTPTLVFEWCRTVGKRLADPEVCGVVVTHGTDTLEESAYLFDLVLDTHKPIVFTGAMRTSSELISDGPRNILTSVRVAADPEAAGLGVLVVLNEEIHAARDVTKTHAEALDAFQSPNLGPLGRISRGWGEDHIRLYRAPRCREHITTDRIEPAVAYVKTVMGTDSLMIDAAVTAGARGMVIEAFGGGEVTPFMADGIDRARRAGVEVAVCSRALRGRPLDLYAEIGEGKWLRDHGVHFSDSLTGPKTRIKLMLALGAADPADVGQYF</sequence>
<name>A0A934JYT3_9BACT</name>